<evidence type="ECO:0000313" key="4">
    <source>
        <dbReference type="Proteomes" id="UP000325273"/>
    </source>
</evidence>
<protein>
    <submittedName>
        <fullName evidence="3">MHS family MFS transporter</fullName>
    </submittedName>
</protein>
<organism evidence="3 4">
    <name type="scientific">Paraburkholderia panacisoli</name>
    <dbReference type="NCBI Taxonomy" id="2603818"/>
    <lineage>
        <taxon>Bacteria</taxon>
        <taxon>Pseudomonadati</taxon>
        <taxon>Pseudomonadota</taxon>
        <taxon>Betaproteobacteria</taxon>
        <taxon>Burkholderiales</taxon>
        <taxon>Burkholderiaceae</taxon>
        <taxon>Paraburkholderia</taxon>
    </lineage>
</organism>
<feature type="region of interest" description="Disordered" evidence="1">
    <location>
        <begin position="57"/>
        <end position="78"/>
    </location>
</feature>
<keyword evidence="2" id="KW-1133">Transmembrane helix</keyword>
<evidence type="ECO:0000256" key="1">
    <source>
        <dbReference type="SAM" id="MobiDB-lite"/>
    </source>
</evidence>
<name>A0A5B0GUS1_9BURK</name>
<keyword evidence="2" id="KW-0472">Membrane</keyword>
<keyword evidence="4" id="KW-1185">Reference proteome</keyword>
<reference evidence="3 4" key="1">
    <citation type="submission" date="2019-08" db="EMBL/GenBank/DDBJ databases">
        <title>Paraburkholderia sp. DCY113.</title>
        <authorList>
            <person name="Kang J."/>
        </authorList>
    </citation>
    <scope>NUCLEOTIDE SEQUENCE [LARGE SCALE GENOMIC DNA]</scope>
    <source>
        <strain evidence="3 4">DCY113</strain>
    </source>
</reference>
<keyword evidence="2" id="KW-0812">Transmembrane</keyword>
<evidence type="ECO:0000256" key="2">
    <source>
        <dbReference type="SAM" id="Phobius"/>
    </source>
</evidence>
<feature type="transmembrane region" description="Helical" evidence="2">
    <location>
        <begin position="20"/>
        <end position="46"/>
    </location>
</feature>
<dbReference type="AlphaFoldDB" id="A0A5B0GUS1"/>
<gene>
    <name evidence="3" type="ORF">FVF58_26080</name>
</gene>
<comment type="caution">
    <text evidence="3">The sequence shown here is derived from an EMBL/GenBank/DDBJ whole genome shotgun (WGS) entry which is preliminary data.</text>
</comment>
<evidence type="ECO:0000313" key="3">
    <source>
        <dbReference type="EMBL" id="KAA1006617.1"/>
    </source>
</evidence>
<proteinExistence type="predicted"/>
<accession>A0A5B0GUS1</accession>
<sequence>MRSSGISLGYNGASVVAEWLPFLATGLYAVVGWTGPAIMFSLRGVISSLCALSMRESAPAGVERHSVMPMSQQKVGTQ</sequence>
<dbReference type="EMBL" id="VTUZ01000019">
    <property type="protein sequence ID" value="KAA1006617.1"/>
    <property type="molecule type" value="Genomic_DNA"/>
</dbReference>
<feature type="compositionally biased region" description="Polar residues" evidence="1">
    <location>
        <begin position="69"/>
        <end position="78"/>
    </location>
</feature>
<dbReference type="Proteomes" id="UP000325273">
    <property type="component" value="Unassembled WGS sequence"/>
</dbReference>